<dbReference type="KEGG" id="cpb:Cphamn1_0329"/>
<dbReference type="AlphaFoldDB" id="B3EL71"/>
<proteinExistence type="predicted"/>
<evidence type="ECO:0000313" key="1">
    <source>
        <dbReference type="EMBL" id="ACE03298.1"/>
    </source>
</evidence>
<dbReference type="eggNOG" id="ENOG5033NAF">
    <property type="taxonomic scope" value="Bacteria"/>
</dbReference>
<protein>
    <submittedName>
        <fullName evidence="1">Uncharacterized protein</fullName>
    </submittedName>
</protein>
<dbReference type="HOGENOM" id="CLU_1466980_0_0_10"/>
<reference evidence="1" key="1">
    <citation type="submission" date="2008-06" db="EMBL/GenBank/DDBJ databases">
        <title>Complete sequence of Chlorobium phaeobacteroides BS1.</title>
        <authorList>
            <consortium name="US DOE Joint Genome Institute"/>
            <person name="Lucas S."/>
            <person name="Copeland A."/>
            <person name="Lapidus A."/>
            <person name="Glavina del Rio T."/>
            <person name="Dalin E."/>
            <person name="Tice H."/>
            <person name="Bruce D."/>
            <person name="Goodwin L."/>
            <person name="Pitluck S."/>
            <person name="Schmutz J."/>
            <person name="Larimer F."/>
            <person name="Land M."/>
            <person name="Hauser L."/>
            <person name="Kyrpides N."/>
            <person name="Ovchinnikova G."/>
            <person name="Li T."/>
            <person name="Liu Z."/>
            <person name="Zhao F."/>
            <person name="Overmann J."/>
            <person name="Bryant D.A."/>
            <person name="Richardson P."/>
        </authorList>
    </citation>
    <scope>NUCLEOTIDE SEQUENCE [LARGE SCALE GENOMIC DNA]</scope>
    <source>
        <strain evidence="1">BS1</strain>
    </source>
</reference>
<dbReference type="EMBL" id="CP001101">
    <property type="protein sequence ID" value="ACE03298.1"/>
    <property type="molecule type" value="Genomic_DNA"/>
</dbReference>
<dbReference type="STRING" id="331678.Cphamn1_0329"/>
<sequence length="222" mass="25523">MRPYRSLDLQAVVKTIASCFHFFLINCGYHSVKGRDAMNDTEHALEWTNQPMPDVLQELHPSQQRKVINYIDNLVSSKTDGLEELYNAIAMIVKYIPHFVVIPLMVEHIKPQIAAGVCMKMSVDQATGYANELPLEYFSKVSQHIENPLMAEILGKMKKHKAEKFIRYELQHLPAHMLDISKHLDKQKLEIVAKSVTLPSHEDDLVGHPHKEIIEQLRYMQG</sequence>
<name>B3EL71_CHLPB</name>
<gene>
    <name evidence="1" type="ordered locus">Cphamn1_0329</name>
</gene>
<accession>B3EL71</accession>
<organism evidence="1">
    <name type="scientific">Chlorobium phaeobacteroides (strain BS1)</name>
    <dbReference type="NCBI Taxonomy" id="331678"/>
    <lineage>
        <taxon>Bacteria</taxon>
        <taxon>Pseudomonadati</taxon>
        <taxon>Chlorobiota</taxon>
        <taxon>Chlorobiia</taxon>
        <taxon>Chlorobiales</taxon>
        <taxon>Chlorobiaceae</taxon>
        <taxon>Chlorobium/Pelodictyon group</taxon>
        <taxon>Chlorobium</taxon>
    </lineage>
</organism>